<sequence length="192" mass="22088">MEQDTYVPDQDGWDSVAYEPGTIRVEGGEMRPDPFTEPDVLLLHSNGMIDANGDNITDTDIMAHALANLGNEETIAKLQPEDKYFIRRGSVFTNEYARINQESGERTDGGPGNPNHLLGAFPWLFPYGLGGFEVDRSRNVPYEVHSRWALQYSDRRFRKDYHFVFQIYGVMHKRKICRSASLQIKRSSFHYH</sequence>
<comment type="caution">
    <text evidence="1">The sequence shown here is derived from an EMBL/GenBank/DDBJ whole genome shotgun (WGS) entry which is preliminary data.</text>
</comment>
<dbReference type="AlphaFoldDB" id="A0AA39K433"/>
<proteinExistence type="predicted"/>
<reference evidence="1" key="1">
    <citation type="submission" date="2023-06" db="EMBL/GenBank/DDBJ databases">
        <authorList>
            <consortium name="Lawrence Berkeley National Laboratory"/>
            <person name="Ahrendt S."/>
            <person name="Sahu N."/>
            <person name="Indic B."/>
            <person name="Wong-Bajracharya J."/>
            <person name="Merenyi Z."/>
            <person name="Ke H.-M."/>
            <person name="Monk M."/>
            <person name="Kocsube S."/>
            <person name="Drula E."/>
            <person name="Lipzen A."/>
            <person name="Balint B."/>
            <person name="Henrissat B."/>
            <person name="Andreopoulos B."/>
            <person name="Martin F.M."/>
            <person name="Harder C.B."/>
            <person name="Rigling D."/>
            <person name="Ford K.L."/>
            <person name="Foster G.D."/>
            <person name="Pangilinan J."/>
            <person name="Papanicolaou A."/>
            <person name="Barry K."/>
            <person name="LaButti K."/>
            <person name="Viragh M."/>
            <person name="Koriabine M."/>
            <person name="Yan M."/>
            <person name="Riley R."/>
            <person name="Champramary S."/>
            <person name="Plett K.L."/>
            <person name="Tsai I.J."/>
            <person name="Slot J."/>
            <person name="Sipos G."/>
            <person name="Plett J."/>
            <person name="Nagy L.G."/>
            <person name="Grigoriev I.V."/>
        </authorList>
    </citation>
    <scope>NUCLEOTIDE SEQUENCE</scope>
    <source>
        <strain evidence="1">FPL87.14</strain>
    </source>
</reference>
<dbReference type="Proteomes" id="UP001175226">
    <property type="component" value="Unassembled WGS sequence"/>
</dbReference>
<evidence type="ECO:0000313" key="2">
    <source>
        <dbReference type="Proteomes" id="UP001175226"/>
    </source>
</evidence>
<gene>
    <name evidence="1" type="ORF">EV421DRAFT_1897961</name>
</gene>
<dbReference type="EMBL" id="JAUEPT010000003">
    <property type="protein sequence ID" value="KAK0453972.1"/>
    <property type="molecule type" value="Genomic_DNA"/>
</dbReference>
<organism evidence="1 2">
    <name type="scientific">Armillaria borealis</name>
    <dbReference type="NCBI Taxonomy" id="47425"/>
    <lineage>
        <taxon>Eukaryota</taxon>
        <taxon>Fungi</taxon>
        <taxon>Dikarya</taxon>
        <taxon>Basidiomycota</taxon>
        <taxon>Agaricomycotina</taxon>
        <taxon>Agaricomycetes</taxon>
        <taxon>Agaricomycetidae</taxon>
        <taxon>Agaricales</taxon>
        <taxon>Marasmiineae</taxon>
        <taxon>Physalacriaceae</taxon>
        <taxon>Armillaria</taxon>
    </lineage>
</organism>
<evidence type="ECO:0000313" key="1">
    <source>
        <dbReference type="EMBL" id="KAK0453972.1"/>
    </source>
</evidence>
<name>A0AA39K433_9AGAR</name>
<accession>A0AA39K433</accession>
<keyword evidence="2" id="KW-1185">Reference proteome</keyword>
<protein>
    <submittedName>
        <fullName evidence="1">Uncharacterized protein</fullName>
    </submittedName>
</protein>